<feature type="transmembrane region" description="Helical" evidence="1">
    <location>
        <begin position="119"/>
        <end position="139"/>
    </location>
</feature>
<proteinExistence type="predicted"/>
<feature type="transmembrane region" description="Helical" evidence="1">
    <location>
        <begin position="87"/>
        <end position="107"/>
    </location>
</feature>
<dbReference type="Proteomes" id="UP000215506">
    <property type="component" value="Unassembled WGS sequence"/>
</dbReference>
<keyword evidence="1" id="KW-0812">Transmembrane</keyword>
<keyword evidence="1" id="KW-1133">Transmembrane helix</keyword>
<keyword evidence="1" id="KW-0472">Membrane</keyword>
<accession>A0A231H4E6</accession>
<comment type="caution">
    <text evidence="2">The sequence shown here is derived from an EMBL/GenBank/DDBJ whole genome shotgun (WGS) entry which is preliminary data.</text>
</comment>
<gene>
    <name evidence="2" type="ORF">B7C42_04530</name>
</gene>
<feature type="transmembrane region" description="Helical" evidence="1">
    <location>
        <begin position="7"/>
        <end position="32"/>
    </location>
</feature>
<keyword evidence="3" id="KW-1185">Reference proteome</keyword>
<sequence length="166" mass="18573">MEDAKPFLTYTLTIFASAMMLITLSCPVLLGFGAYRPGEVPPEITRLINDAFWFAAEYPYSPFAGFMVVLAVVVFSDKREIPAFPRWVGYFCLWCTLLMFPGGMLAFFKAGPFAYDGLLAFYVLAGAYTTFTVTLSVVMHKKLNQDIRLERMQGTEVPKTAETVDA</sequence>
<dbReference type="EMBL" id="NGAF01000009">
    <property type="protein sequence ID" value="OXR43662.1"/>
    <property type="molecule type" value="Genomic_DNA"/>
</dbReference>
<dbReference type="AlphaFoldDB" id="A0A231H4E6"/>
<organism evidence="2 3">
    <name type="scientific">Nocardia cerradoensis</name>
    <dbReference type="NCBI Taxonomy" id="85688"/>
    <lineage>
        <taxon>Bacteria</taxon>
        <taxon>Bacillati</taxon>
        <taxon>Actinomycetota</taxon>
        <taxon>Actinomycetes</taxon>
        <taxon>Mycobacteriales</taxon>
        <taxon>Nocardiaceae</taxon>
        <taxon>Nocardia</taxon>
    </lineage>
</organism>
<name>A0A231H4E6_9NOCA</name>
<evidence type="ECO:0000313" key="2">
    <source>
        <dbReference type="EMBL" id="OXR43662.1"/>
    </source>
</evidence>
<evidence type="ECO:0000313" key="3">
    <source>
        <dbReference type="Proteomes" id="UP000215506"/>
    </source>
</evidence>
<dbReference type="PROSITE" id="PS51257">
    <property type="entry name" value="PROKAR_LIPOPROTEIN"/>
    <property type="match status" value="1"/>
</dbReference>
<reference evidence="2 3" key="1">
    <citation type="submission" date="2017-07" db="EMBL/GenBank/DDBJ databases">
        <title>First draft Genome Sequence of Nocardia cerradoensis isolated from human infection.</title>
        <authorList>
            <person name="Carrasco G."/>
        </authorList>
    </citation>
    <scope>NUCLEOTIDE SEQUENCE [LARGE SCALE GENOMIC DNA]</scope>
    <source>
        <strain evidence="2 3">CNM20130759</strain>
    </source>
</reference>
<evidence type="ECO:0000256" key="1">
    <source>
        <dbReference type="SAM" id="Phobius"/>
    </source>
</evidence>
<protein>
    <submittedName>
        <fullName evidence="2">Uncharacterized protein</fullName>
    </submittedName>
</protein>
<feature type="transmembrane region" description="Helical" evidence="1">
    <location>
        <begin position="52"/>
        <end position="75"/>
    </location>
</feature>